<evidence type="ECO:0000259" key="3">
    <source>
        <dbReference type="PROSITE" id="PS51186"/>
    </source>
</evidence>
<organism evidence="4 5">
    <name type="scientific">Paenibacillus hunanensis</name>
    <dbReference type="NCBI Taxonomy" id="539262"/>
    <lineage>
        <taxon>Bacteria</taxon>
        <taxon>Bacillati</taxon>
        <taxon>Bacillota</taxon>
        <taxon>Bacilli</taxon>
        <taxon>Bacillales</taxon>
        <taxon>Paenibacillaceae</taxon>
        <taxon>Paenibacillus</taxon>
    </lineage>
</organism>
<name>A0ABU1IUV9_9BACL</name>
<dbReference type="InterPro" id="IPR016181">
    <property type="entry name" value="Acyl_CoA_acyltransferase"/>
</dbReference>
<dbReference type="Pfam" id="PF00583">
    <property type="entry name" value="Acetyltransf_1"/>
    <property type="match status" value="1"/>
</dbReference>
<sequence length="165" mass="19262">MSIPLTSETIIRPSTMKDARQLMQLDQLVWNHLNTPSVFYCSSRRQYLQACPPGSQLLAVHGDQVCGYVGFGYPQSFTVSQHVYDIHIAVHPDYRRQGIARRLLDALCEHARTRHIRKLTLRVLSTNTEAVHFYDKYGFVENGRLQEQFYIHGRYVDDILMTYWL</sequence>
<evidence type="ECO:0000256" key="1">
    <source>
        <dbReference type="ARBA" id="ARBA00022679"/>
    </source>
</evidence>
<protein>
    <submittedName>
        <fullName evidence="4">Ribosomal protein S18 acetylase RimI-like enzyme</fullName>
    </submittedName>
</protein>
<evidence type="ECO:0000313" key="5">
    <source>
        <dbReference type="Proteomes" id="UP001185028"/>
    </source>
</evidence>
<keyword evidence="5" id="KW-1185">Reference proteome</keyword>
<accession>A0ABU1IUV9</accession>
<dbReference type="Gene3D" id="3.40.630.30">
    <property type="match status" value="1"/>
</dbReference>
<dbReference type="SUPFAM" id="SSF55729">
    <property type="entry name" value="Acyl-CoA N-acyltransferases (Nat)"/>
    <property type="match status" value="1"/>
</dbReference>
<proteinExistence type="predicted"/>
<keyword evidence="2" id="KW-0012">Acyltransferase</keyword>
<evidence type="ECO:0000313" key="4">
    <source>
        <dbReference type="EMBL" id="MDR6242701.1"/>
    </source>
</evidence>
<feature type="domain" description="N-acetyltransferase" evidence="3">
    <location>
        <begin position="9"/>
        <end position="165"/>
    </location>
</feature>
<dbReference type="PROSITE" id="PS51186">
    <property type="entry name" value="GNAT"/>
    <property type="match status" value="1"/>
</dbReference>
<comment type="caution">
    <text evidence="4">The sequence shown here is derived from an EMBL/GenBank/DDBJ whole genome shotgun (WGS) entry which is preliminary data.</text>
</comment>
<dbReference type="RefSeq" id="WP_188774206.1">
    <property type="nucleotide sequence ID" value="NZ_BMMB01000002.1"/>
</dbReference>
<gene>
    <name evidence="4" type="ORF">JOC58_000585</name>
</gene>
<dbReference type="Proteomes" id="UP001185028">
    <property type="component" value="Unassembled WGS sequence"/>
</dbReference>
<dbReference type="InterPro" id="IPR000182">
    <property type="entry name" value="GNAT_dom"/>
</dbReference>
<reference evidence="4 5" key="1">
    <citation type="submission" date="2023-07" db="EMBL/GenBank/DDBJ databases">
        <title>Genomic Encyclopedia of Type Strains, Phase IV (KMG-IV): sequencing the most valuable type-strain genomes for metagenomic binning, comparative biology and taxonomic classification.</title>
        <authorList>
            <person name="Goeker M."/>
        </authorList>
    </citation>
    <scope>NUCLEOTIDE SEQUENCE [LARGE SCALE GENOMIC DNA]</scope>
    <source>
        <strain evidence="4 5">DSM 22170</strain>
    </source>
</reference>
<keyword evidence="1" id="KW-0808">Transferase</keyword>
<dbReference type="EMBL" id="JAVDQH010000002">
    <property type="protein sequence ID" value="MDR6242701.1"/>
    <property type="molecule type" value="Genomic_DNA"/>
</dbReference>
<dbReference type="PANTHER" id="PTHR43877">
    <property type="entry name" value="AMINOALKYLPHOSPHONATE N-ACETYLTRANSFERASE-RELATED-RELATED"/>
    <property type="match status" value="1"/>
</dbReference>
<evidence type="ECO:0000256" key="2">
    <source>
        <dbReference type="ARBA" id="ARBA00023315"/>
    </source>
</evidence>
<dbReference type="CDD" id="cd04301">
    <property type="entry name" value="NAT_SF"/>
    <property type="match status" value="1"/>
</dbReference>
<dbReference type="InterPro" id="IPR050832">
    <property type="entry name" value="Bact_Acetyltransf"/>
</dbReference>